<feature type="compositionally biased region" description="Polar residues" evidence="3">
    <location>
        <begin position="117"/>
        <end position="128"/>
    </location>
</feature>
<evidence type="ECO:0000313" key="6">
    <source>
        <dbReference type="Proteomes" id="UP001295423"/>
    </source>
</evidence>
<comment type="subcellular location">
    <subcellularLocation>
        <location evidence="1">Nucleus</location>
    </subcellularLocation>
</comment>
<evidence type="ECO:0000259" key="4">
    <source>
        <dbReference type="PROSITE" id="PS51017"/>
    </source>
</evidence>
<feature type="region of interest" description="Disordered" evidence="3">
    <location>
        <begin position="396"/>
        <end position="425"/>
    </location>
</feature>
<dbReference type="AlphaFoldDB" id="A0AAD2CDY2"/>
<dbReference type="Proteomes" id="UP001295423">
    <property type="component" value="Unassembled WGS sequence"/>
</dbReference>
<dbReference type="PANTHER" id="PTHR31319">
    <property type="entry name" value="ZINC FINGER PROTEIN CONSTANS-LIKE 4"/>
    <property type="match status" value="1"/>
</dbReference>
<evidence type="ECO:0000313" key="5">
    <source>
        <dbReference type="EMBL" id="CAJ1930941.1"/>
    </source>
</evidence>
<evidence type="ECO:0000256" key="3">
    <source>
        <dbReference type="SAM" id="MobiDB-lite"/>
    </source>
</evidence>
<dbReference type="EMBL" id="CAKOGP040000113">
    <property type="protein sequence ID" value="CAJ1930941.1"/>
    <property type="molecule type" value="Genomic_DNA"/>
</dbReference>
<feature type="region of interest" description="Disordered" evidence="3">
    <location>
        <begin position="453"/>
        <end position="476"/>
    </location>
</feature>
<dbReference type="InterPro" id="IPR010402">
    <property type="entry name" value="CCT_domain"/>
</dbReference>
<comment type="caution">
    <text evidence="5">The sequence shown here is derived from an EMBL/GenBank/DDBJ whole genome shotgun (WGS) entry which is preliminary data.</text>
</comment>
<proteinExistence type="predicted"/>
<gene>
    <name evidence="5" type="ORF">CYCCA115_LOCUS2163</name>
</gene>
<feature type="domain" description="CCT" evidence="4">
    <location>
        <begin position="544"/>
        <end position="586"/>
    </location>
</feature>
<feature type="region of interest" description="Disordered" evidence="3">
    <location>
        <begin position="71"/>
        <end position="140"/>
    </location>
</feature>
<dbReference type="Pfam" id="PF06203">
    <property type="entry name" value="CCT"/>
    <property type="match status" value="1"/>
</dbReference>
<keyword evidence="6" id="KW-1185">Reference proteome</keyword>
<feature type="compositionally biased region" description="Polar residues" evidence="3">
    <location>
        <begin position="248"/>
        <end position="258"/>
    </location>
</feature>
<organism evidence="5 6">
    <name type="scientific">Cylindrotheca closterium</name>
    <dbReference type="NCBI Taxonomy" id="2856"/>
    <lineage>
        <taxon>Eukaryota</taxon>
        <taxon>Sar</taxon>
        <taxon>Stramenopiles</taxon>
        <taxon>Ochrophyta</taxon>
        <taxon>Bacillariophyta</taxon>
        <taxon>Bacillariophyceae</taxon>
        <taxon>Bacillariophycidae</taxon>
        <taxon>Bacillariales</taxon>
        <taxon>Bacillariaceae</taxon>
        <taxon>Cylindrotheca</taxon>
    </lineage>
</organism>
<dbReference type="PANTHER" id="PTHR31319:SF77">
    <property type="entry name" value="ZINC FINGER PROTEIN CONSTANS-LIKE 4"/>
    <property type="match status" value="1"/>
</dbReference>
<keyword evidence="2" id="KW-0539">Nucleus</keyword>
<protein>
    <recommendedName>
        <fullName evidence="4">CCT domain-containing protein</fullName>
    </recommendedName>
</protein>
<dbReference type="InterPro" id="IPR045281">
    <property type="entry name" value="CONSTANS-like"/>
</dbReference>
<dbReference type="PROSITE" id="PS51017">
    <property type="entry name" value="CCT"/>
    <property type="match status" value="1"/>
</dbReference>
<name>A0AAD2CDY2_9STRA</name>
<dbReference type="GO" id="GO:0005634">
    <property type="term" value="C:nucleus"/>
    <property type="evidence" value="ECO:0007669"/>
    <property type="project" value="UniProtKB-SubCell"/>
</dbReference>
<evidence type="ECO:0000256" key="2">
    <source>
        <dbReference type="ARBA" id="ARBA00023242"/>
    </source>
</evidence>
<feature type="compositionally biased region" description="Low complexity" evidence="3">
    <location>
        <begin position="396"/>
        <end position="408"/>
    </location>
</feature>
<reference evidence="5" key="1">
    <citation type="submission" date="2023-08" db="EMBL/GenBank/DDBJ databases">
        <authorList>
            <person name="Audoor S."/>
            <person name="Bilcke G."/>
        </authorList>
    </citation>
    <scope>NUCLEOTIDE SEQUENCE</scope>
</reference>
<evidence type="ECO:0000256" key="1">
    <source>
        <dbReference type="ARBA" id="ARBA00004123"/>
    </source>
</evidence>
<feature type="region of interest" description="Disordered" evidence="3">
    <location>
        <begin position="238"/>
        <end position="278"/>
    </location>
</feature>
<accession>A0AAD2CDY2</accession>
<sequence>MTTVETRVVNPVSRGSVDNVRAHATEAELDAAMNHEEETSILVDEDVCSSEGEIENHMLTVALVNSVVEASPADPTGRYGLRKRRRPGDVTSAEPVNDPTRPNHVTSGAGGHAPSAVPSSKVGSTQHLNKTHRTVPVKQQELRTVPPTHNPLAAKQRQEPLIIKQPNAKEGTQIKDHPILGKLSANFTHLAGSGKSPVPLLPPVKPVTSAKQKPVAPRAKVAKLSHPGHQPLVRQNLVPTSGAVPNPLSHTSASTVSEPRSYAPKIPNHPGAKSKAVPCPLPSSVPCPLPSPSVAPPAAARPAAVPSVVPSAVPSREKKRVIITEPTVPPARARIFSVDLDPSTFDFSDMAGDHNVHDRSDSVDMPPPDSTDFPVLQRDRAFSFDLFNFTHDDLLSSGGPSSELSHPGAPQLLDDMAPLPHPRPRGDSIIFDPVSFQDGGIHEKNALAKAREAVPSAPHRPVLPPPTMSSDPTRAGMNPPGTVTPIPAYSGVPRDPMASPGQIATLPSSLSNTSPTNANASPATFQMELLNKDGRIGIYLPEARKARIARFHAKRKMRIWRKRIKYDCRKKLADSRPRIKGRFVKRCDMDGDE</sequence>